<name>A0A0M9AME8_9EURY</name>
<dbReference type="Pfam" id="PF03553">
    <property type="entry name" value="Na_H_antiporter"/>
    <property type="match status" value="1"/>
</dbReference>
<accession>A0A0M9AME8</accession>
<organism evidence="8 9">
    <name type="scientific">Haloarcula rubripromontorii</name>
    <dbReference type="NCBI Taxonomy" id="1705562"/>
    <lineage>
        <taxon>Archaea</taxon>
        <taxon>Methanobacteriati</taxon>
        <taxon>Methanobacteriota</taxon>
        <taxon>Stenosarchaea group</taxon>
        <taxon>Halobacteria</taxon>
        <taxon>Halobacteriales</taxon>
        <taxon>Haloarculaceae</taxon>
        <taxon>Haloarcula</taxon>
    </lineage>
</organism>
<reference evidence="8 9" key="1">
    <citation type="submission" date="2015-08" db="EMBL/GenBank/DDBJ databases">
        <title>Genomes of Isolates from Cabo Rojo, PR.</title>
        <authorList>
            <person name="Sanchez-Nieves R.L."/>
            <person name="Montalvo-Rodriguez R."/>
        </authorList>
    </citation>
    <scope>NUCLEOTIDE SEQUENCE [LARGE SCALE GENOMIC DNA]</scope>
    <source>
        <strain evidence="8 9">SL3</strain>
    </source>
</reference>
<dbReference type="STRING" id="1705562.AMS69_00945"/>
<dbReference type="OrthoDB" id="76879at2157"/>
<evidence type="ECO:0000256" key="6">
    <source>
        <dbReference type="SAM" id="Phobius"/>
    </source>
</evidence>
<feature type="transmembrane region" description="Helical" evidence="6">
    <location>
        <begin position="6"/>
        <end position="23"/>
    </location>
</feature>
<proteinExistence type="predicted"/>
<gene>
    <name evidence="8" type="ORF">AMS69_00945</name>
</gene>
<protein>
    <submittedName>
        <fullName evidence="8">Sodium:proton antiporter</fullName>
    </submittedName>
</protein>
<dbReference type="InterPro" id="IPR018461">
    <property type="entry name" value="Na/H_Antiport_NhaC-like_C"/>
</dbReference>
<evidence type="ECO:0000313" key="8">
    <source>
        <dbReference type="EMBL" id="KOX94458.1"/>
    </source>
</evidence>
<dbReference type="RefSeq" id="WP_053966229.1">
    <property type="nucleotide sequence ID" value="NZ_LIUF01000001.1"/>
</dbReference>
<feature type="transmembrane region" description="Helical" evidence="6">
    <location>
        <begin position="107"/>
        <end position="125"/>
    </location>
</feature>
<evidence type="ECO:0000256" key="3">
    <source>
        <dbReference type="ARBA" id="ARBA00022692"/>
    </source>
</evidence>
<feature type="domain" description="Na+/H+ antiporter NhaC-like C-terminal" evidence="7">
    <location>
        <begin position="164"/>
        <end position="481"/>
    </location>
</feature>
<evidence type="ECO:0000256" key="4">
    <source>
        <dbReference type="ARBA" id="ARBA00022989"/>
    </source>
</evidence>
<keyword evidence="9" id="KW-1185">Reference proteome</keyword>
<feature type="transmembrane region" description="Helical" evidence="6">
    <location>
        <begin position="333"/>
        <end position="354"/>
    </location>
</feature>
<feature type="transmembrane region" description="Helical" evidence="6">
    <location>
        <begin position="28"/>
        <end position="46"/>
    </location>
</feature>
<feature type="transmembrane region" description="Helical" evidence="6">
    <location>
        <begin position="66"/>
        <end position="86"/>
    </location>
</feature>
<dbReference type="EMBL" id="LIUF01000001">
    <property type="protein sequence ID" value="KOX94458.1"/>
    <property type="molecule type" value="Genomic_DNA"/>
</dbReference>
<dbReference type="GO" id="GO:0005886">
    <property type="term" value="C:plasma membrane"/>
    <property type="evidence" value="ECO:0007669"/>
    <property type="project" value="UniProtKB-SubCell"/>
</dbReference>
<feature type="transmembrane region" description="Helical" evidence="6">
    <location>
        <begin position="303"/>
        <end position="321"/>
    </location>
</feature>
<feature type="transmembrane region" description="Helical" evidence="6">
    <location>
        <begin position="408"/>
        <end position="433"/>
    </location>
</feature>
<sequence length="521" mass="54932">MAPETYGLISLFPAMLAIVLTLLTRQVLLSLFAGIWIGATVLVGWNPAAGAARSLQFVVDNVTEPFNVKLLLFTFLIGAMLGMIFLSGGMNALASQMVKRIRTRRQAALGTSLLGMTIFVDSYASTMITGSVMRPITDKFDISREKLAYILDSTTAPTASISVVSTWLGFEVGLIAEQLTTIGVERSAFLLFLEPIPYRFYSLLALAMVFIVVIADLDFGPMAKAERRAKEEGKVLGDNADPLMETQEDDIVTPDHVEPRWWYFAAPIAALVAVTGFSLYYSGGGFAGRSLTDALSNAATADAIVWASFSACLVILTILVGHARIAVDKVSDAIFEGFKMVMFPVAVLSLAWSIGAVSQTLGVGPYVVAISEGIITAGMLPAIIFLSAVIISFSIGTSWGTMGILFPVAIPLGHALGAPLAPAIAAILTGALFGDHCSPISDTTVMSSMFAASDHVDHVNTQIPYAVLAGIVATGLFLLAGYGVSAYIALPAGLVAVGSVTYLLSEQLSVEVPSSYGSNAD</sequence>
<feature type="transmembrane region" description="Helical" evidence="6">
    <location>
        <begin position="463"/>
        <end position="480"/>
    </location>
</feature>
<comment type="subcellular location">
    <subcellularLocation>
        <location evidence="1">Cell membrane</location>
        <topology evidence="1">Multi-pass membrane protein</topology>
    </subcellularLocation>
</comment>
<evidence type="ECO:0000256" key="1">
    <source>
        <dbReference type="ARBA" id="ARBA00004651"/>
    </source>
</evidence>
<dbReference type="AlphaFoldDB" id="A0A0M9AME8"/>
<feature type="transmembrane region" description="Helical" evidence="6">
    <location>
        <begin position="374"/>
        <end position="396"/>
    </location>
</feature>
<dbReference type="Proteomes" id="UP000037729">
    <property type="component" value="Unassembled WGS sequence"/>
</dbReference>
<dbReference type="PATRIC" id="fig|1705562.3.peg.1128"/>
<evidence type="ECO:0000256" key="2">
    <source>
        <dbReference type="ARBA" id="ARBA00022475"/>
    </source>
</evidence>
<keyword evidence="3 6" id="KW-0812">Transmembrane</keyword>
<evidence type="ECO:0000313" key="9">
    <source>
        <dbReference type="Proteomes" id="UP000037729"/>
    </source>
</evidence>
<comment type="caution">
    <text evidence="8">The sequence shown here is derived from an EMBL/GenBank/DDBJ whole genome shotgun (WGS) entry which is preliminary data.</text>
</comment>
<feature type="transmembrane region" description="Helical" evidence="6">
    <location>
        <begin position="200"/>
        <end position="219"/>
    </location>
</feature>
<dbReference type="PANTHER" id="PTHR43478:SF1">
    <property type="entry name" value="NA+_H+ ANTIPORTER NHAC-LIKE C-TERMINAL DOMAIN-CONTAINING PROTEIN"/>
    <property type="match status" value="1"/>
</dbReference>
<feature type="transmembrane region" description="Helical" evidence="6">
    <location>
        <begin position="261"/>
        <end position="283"/>
    </location>
</feature>
<evidence type="ECO:0000256" key="5">
    <source>
        <dbReference type="ARBA" id="ARBA00023136"/>
    </source>
</evidence>
<feature type="transmembrane region" description="Helical" evidence="6">
    <location>
        <begin position="487"/>
        <end position="505"/>
    </location>
</feature>
<keyword evidence="4 6" id="KW-1133">Transmembrane helix</keyword>
<evidence type="ECO:0000259" key="7">
    <source>
        <dbReference type="Pfam" id="PF03553"/>
    </source>
</evidence>
<keyword evidence="5 6" id="KW-0472">Membrane</keyword>
<dbReference type="PANTHER" id="PTHR43478">
    <property type="entry name" value="NA+/H+ ANTIPORTER-RELATED"/>
    <property type="match status" value="1"/>
</dbReference>
<keyword evidence="2" id="KW-1003">Cell membrane</keyword>